<reference evidence="1" key="2">
    <citation type="submission" date="2013-05" db="EMBL/GenBank/DDBJ databases">
        <authorList>
            <person name="Carter J.-M."/>
            <person name="Baker S.C."/>
            <person name="Pink R."/>
            <person name="Carter D.R.F."/>
            <person name="Collins A."/>
            <person name="Tomlin J."/>
            <person name="Gibbs M."/>
            <person name="Breuker C.J."/>
        </authorList>
    </citation>
    <scope>NUCLEOTIDE SEQUENCE</scope>
    <source>
        <tissue evidence="1">Ovary</tissue>
    </source>
</reference>
<organism evidence="1">
    <name type="scientific">Pararge aegeria</name>
    <name type="common">speckled wood butterfly</name>
    <dbReference type="NCBI Taxonomy" id="116150"/>
    <lineage>
        <taxon>Eukaryota</taxon>
        <taxon>Metazoa</taxon>
        <taxon>Ecdysozoa</taxon>
        <taxon>Arthropoda</taxon>
        <taxon>Hexapoda</taxon>
        <taxon>Insecta</taxon>
        <taxon>Pterygota</taxon>
        <taxon>Neoptera</taxon>
        <taxon>Endopterygota</taxon>
        <taxon>Lepidoptera</taxon>
        <taxon>Glossata</taxon>
        <taxon>Ditrysia</taxon>
        <taxon>Papilionoidea</taxon>
        <taxon>Nymphalidae</taxon>
        <taxon>Satyrinae</taxon>
        <taxon>Satyrini</taxon>
        <taxon>Parargina</taxon>
        <taxon>Pararge</taxon>
    </lineage>
</organism>
<evidence type="ECO:0008006" key="2">
    <source>
        <dbReference type="Google" id="ProtNLM"/>
    </source>
</evidence>
<feature type="non-terminal residue" evidence="1">
    <location>
        <position position="104"/>
    </location>
</feature>
<name>S4P0M9_9NEOP</name>
<dbReference type="EMBL" id="GAIX01009266">
    <property type="protein sequence ID" value="JAA83294.1"/>
    <property type="molecule type" value="Transcribed_RNA"/>
</dbReference>
<reference evidence="1" key="1">
    <citation type="journal article" date="2013" name="BMC Genomics">
        <title>Unscrambling butterfly oogenesis.</title>
        <authorList>
            <person name="Carter J.M."/>
            <person name="Baker S.C."/>
            <person name="Pink R."/>
            <person name="Carter D.R."/>
            <person name="Collins A."/>
            <person name="Tomlin J."/>
            <person name="Gibbs M."/>
            <person name="Breuker C.J."/>
        </authorList>
    </citation>
    <scope>NUCLEOTIDE SEQUENCE</scope>
    <source>
        <tissue evidence="1">Ovary</tissue>
    </source>
</reference>
<dbReference type="AlphaFoldDB" id="S4P0M9"/>
<sequence>MKLKDICCACLSIERRLTPLNCIDDGANKLFCLLSNDSDAYQAMFNKESTHQYICWECGALLRRLYSFRQQVLVAQTQLVDILDDTHDIDSNKECLSKLSYNYK</sequence>
<evidence type="ECO:0000313" key="1">
    <source>
        <dbReference type="EMBL" id="JAA83294.1"/>
    </source>
</evidence>
<accession>S4P0M9</accession>
<proteinExistence type="predicted"/>
<protein>
    <recommendedName>
        <fullName evidence="2">ZAD domain-containing protein</fullName>
    </recommendedName>
</protein>